<dbReference type="PANTHER" id="PTHR22845:SF5">
    <property type="entry name" value="APOPTOTIC PROTEASE-ACTIVATING FACTOR 1"/>
    <property type="match status" value="1"/>
</dbReference>
<keyword evidence="2" id="KW-0053">Apoptosis</keyword>
<evidence type="ECO:0000259" key="6">
    <source>
        <dbReference type="Pfam" id="PF17908"/>
    </source>
</evidence>
<dbReference type="InterPro" id="IPR015943">
    <property type="entry name" value="WD40/YVTN_repeat-like_dom_sf"/>
</dbReference>
<sequence length="1135" mass="126540">MSFGKTIQNRARLLLEALLNYDADRDSDRFKQILKADLESSQKSRRGYRTEQKLTFHVSERNNGGGRVIKATLYSLERLPIIIDKQAFTKNQVEEAINCLKKFEIIEPLSKQGLTERELILKYENKNEILKRFDDACTGWNAEKSKVDKAGSTSVKPTPSAFIGKLSNVPDLPLNFLPRPVELQELKAKVLSDATQPVVMTGTTHLIGVQGMGGIGKSVIAAVVAQDEEVRSVFPDGIVWLTLGQTPTLTAWQSYLAELLEAGQRTFADVQVGKAYLSELMRDKACLVILDDVWHAKHAAAFDILGQRCKMLLTTRDRKLVEQMEAVEYQMDVLSDEQSLTLLTQWAKQEEEPLPAEAHDVAKECGNLPLALAMIGAMVRAKPNRWGNVLHKLRNADLEKIRHQFPDYPYPDLLKAIQVSVEALEPDTQKRYLDFAVFPEDTPIPEAVLQTFWEPEGLDEYDTQDVLDLLVERSLASRDDKGKLSLHDLQFDYVRKQTSDLSALHNRFLSAYAAHCSNGWHTGSNDGYFFEYLAYHMTKAERKEELRKLLLDFKWLQAKLEATDVYSLIADFDLLPDDASLRLVQGAIKLASHIIVQDKSQLASQLTGRLLSIESPDIQSFLELIKQERSEPWLRPFTSSMLSPGGSLIYSIKNSAIPLLAVVPGSQNIIFISNNKTLKILNLRTFAEPITVTIHNDIATTTSSEEISSLNELDIFSLATTQDGRCAITGLRNGNLVVWEIDSGLEQFTLSGHTDIVSTVAVTPEGKYTISGSWDKKLKIWCLETKKELHTFEGHKDGVTAVTVTSDGHYAISGSRDKTLKLWDLENKKEVHTFEGHRDSIESVTVTPDGIYAISGCRDGTIKIWDLKNKKELYTIESGVDYIGGVEAVTVTLDGCYLIFNSNNYTLKVWDLVNNKEFHTLQGSNDFIRVVTVTPDGKYAISGSEREIQVWDLKSKKKFSSSHNGSSVDAIKLSLDGRCAISMSQYASGIMLKSWDLASGAELNVLSKKNTDKGISLSIPGYEDVEPILTESFHYIALASDNKTIVVFDLQKGTEILLKGHTEYIYAVAATQNGQRAVSVADDCSLIVWDIESGKAIAKFIGDSFLLSCAISQDGLTIVAGDWSGWVHFLRLEGV</sequence>
<dbReference type="InterPro" id="IPR001680">
    <property type="entry name" value="WD40_rpt"/>
</dbReference>
<evidence type="ECO:0000256" key="1">
    <source>
        <dbReference type="ARBA" id="ARBA00022574"/>
    </source>
</evidence>
<accession>A0ABV0JWB0</accession>
<dbReference type="InterPro" id="IPR002182">
    <property type="entry name" value="NB-ARC"/>
</dbReference>
<comment type="caution">
    <text evidence="8">The sequence shown here is derived from an EMBL/GenBank/DDBJ whole genome shotgun (WGS) entry which is preliminary data.</text>
</comment>
<dbReference type="InterPro" id="IPR036388">
    <property type="entry name" value="WH-like_DNA-bd_sf"/>
</dbReference>
<dbReference type="InterPro" id="IPR042197">
    <property type="entry name" value="Apaf_helical"/>
</dbReference>
<evidence type="ECO:0000313" key="8">
    <source>
        <dbReference type="EMBL" id="MEP0867749.1"/>
    </source>
</evidence>
<dbReference type="InterPro" id="IPR019775">
    <property type="entry name" value="WD40_repeat_CS"/>
</dbReference>
<dbReference type="PROSITE" id="PS50294">
    <property type="entry name" value="WD_REPEATS_REGION"/>
    <property type="match status" value="4"/>
</dbReference>
<keyword evidence="3" id="KW-0677">Repeat</keyword>
<dbReference type="InterPro" id="IPR036322">
    <property type="entry name" value="WD40_repeat_dom_sf"/>
</dbReference>
<evidence type="ECO:0000259" key="7">
    <source>
        <dbReference type="Pfam" id="PF21296"/>
    </source>
</evidence>
<dbReference type="InterPro" id="IPR041452">
    <property type="entry name" value="APAF1_C"/>
</dbReference>
<dbReference type="CDD" id="cd00200">
    <property type="entry name" value="WD40"/>
    <property type="match status" value="1"/>
</dbReference>
<evidence type="ECO:0000259" key="5">
    <source>
        <dbReference type="Pfam" id="PF00931"/>
    </source>
</evidence>
<feature type="repeat" description="WD" evidence="4">
    <location>
        <begin position="750"/>
        <end position="791"/>
    </location>
</feature>
<dbReference type="Proteomes" id="UP001442494">
    <property type="component" value="Unassembled WGS sequence"/>
</dbReference>
<feature type="repeat" description="WD" evidence="4">
    <location>
        <begin position="921"/>
        <end position="961"/>
    </location>
</feature>
<dbReference type="PRINTS" id="PR00364">
    <property type="entry name" value="DISEASERSIST"/>
</dbReference>
<dbReference type="SMART" id="SM00320">
    <property type="entry name" value="WD40"/>
    <property type="match status" value="8"/>
</dbReference>
<protein>
    <submittedName>
        <fullName evidence="8">NB-ARC domain-containing protein</fullName>
    </submittedName>
</protein>
<dbReference type="Pfam" id="PF00400">
    <property type="entry name" value="WD40"/>
    <property type="match status" value="5"/>
</dbReference>
<gene>
    <name evidence="8" type="ORF">NDI37_25215</name>
</gene>
<dbReference type="InterPro" id="IPR020472">
    <property type="entry name" value="WD40_PAC1"/>
</dbReference>
<dbReference type="Gene3D" id="1.10.8.430">
    <property type="entry name" value="Helical domain of apoptotic protease-activating factors"/>
    <property type="match status" value="1"/>
</dbReference>
<keyword evidence="9" id="KW-1185">Reference proteome</keyword>
<dbReference type="InterPro" id="IPR048975">
    <property type="entry name" value="WHD_APAF1"/>
</dbReference>
<dbReference type="Gene3D" id="3.40.50.300">
    <property type="entry name" value="P-loop containing nucleotide triphosphate hydrolases"/>
    <property type="match status" value="1"/>
</dbReference>
<dbReference type="Gene3D" id="1.10.10.10">
    <property type="entry name" value="Winged helix-like DNA-binding domain superfamily/Winged helix DNA-binding domain"/>
    <property type="match status" value="1"/>
</dbReference>
<dbReference type="Gene3D" id="1.25.40.370">
    <property type="match status" value="1"/>
</dbReference>
<dbReference type="Gene3D" id="2.130.10.10">
    <property type="entry name" value="YVTN repeat-like/Quinoprotein amine dehydrogenase"/>
    <property type="match status" value="3"/>
</dbReference>
<feature type="domain" description="APAF-1 helical" evidence="6">
    <location>
        <begin position="501"/>
        <end position="573"/>
    </location>
</feature>
<feature type="domain" description="Apoptotic protease-activating factor 1 winged-helix" evidence="7">
    <location>
        <begin position="427"/>
        <end position="493"/>
    </location>
</feature>
<proteinExistence type="predicted"/>
<dbReference type="RefSeq" id="WP_190425879.1">
    <property type="nucleotide sequence ID" value="NZ_JAMPKK010000085.1"/>
</dbReference>
<dbReference type="SUPFAM" id="SSF50978">
    <property type="entry name" value="WD40 repeat-like"/>
    <property type="match status" value="2"/>
</dbReference>
<keyword evidence="1 4" id="KW-0853">WD repeat</keyword>
<dbReference type="PROSITE" id="PS50082">
    <property type="entry name" value="WD_REPEATS_2"/>
    <property type="match status" value="5"/>
</dbReference>
<evidence type="ECO:0000256" key="3">
    <source>
        <dbReference type="ARBA" id="ARBA00022737"/>
    </source>
</evidence>
<organism evidence="8 9">
    <name type="scientific">Funiculus sociatus GB2-A5</name>
    <dbReference type="NCBI Taxonomy" id="2933946"/>
    <lineage>
        <taxon>Bacteria</taxon>
        <taxon>Bacillati</taxon>
        <taxon>Cyanobacteriota</taxon>
        <taxon>Cyanophyceae</taxon>
        <taxon>Coleofasciculales</taxon>
        <taxon>Coleofasciculaceae</taxon>
        <taxon>Funiculus</taxon>
    </lineage>
</organism>
<feature type="repeat" description="WD" evidence="4">
    <location>
        <begin position="1058"/>
        <end position="1099"/>
    </location>
</feature>
<name>A0ABV0JWB0_9CYAN</name>
<dbReference type="PANTHER" id="PTHR22845">
    <property type="entry name" value="APOPTOTIC PROTEASE-ACTIVATING FACTOR 1"/>
    <property type="match status" value="1"/>
</dbReference>
<dbReference type="PRINTS" id="PR00320">
    <property type="entry name" value="GPROTEINBRPT"/>
</dbReference>
<evidence type="ECO:0000313" key="9">
    <source>
        <dbReference type="Proteomes" id="UP001442494"/>
    </source>
</evidence>
<evidence type="ECO:0000256" key="4">
    <source>
        <dbReference type="PROSITE-ProRule" id="PRU00221"/>
    </source>
</evidence>
<feature type="repeat" description="WD" evidence="4">
    <location>
        <begin position="834"/>
        <end position="875"/>
    </location>
</feature>
<dbReference type="Pfam" id="PF21296">
    <property type="entry name" value="WHD_APAF1"/>
    <property type="match status" value="1"/>
</dbReference>
<dbReference type="Pfam" id="PF00931">
    <property type="entry name" value="NB-ARC"/>
    <property type="match status" value="1"/>
</dbReference>
<reference evidence="8 9" key="1">
    <citation type="submission" date="2022-04" db="EMBL/GenBank/DDBJ databases">
        <title>Positive selection, recombination, and allopatry shape intraspecific diversity of widespread and dominant cyanobacteria.</title>
        <authorList>
            <person name="Wei J."/>
            <person name="Shu W."/>
            <person name="Hu C."/>
        </authorList>
    </citation>
    <scope>NUCLEOTIDE SEQUENCE [LARGE SCALE GENOMIC DNA]</scope>
    <source>
        <strain evidence="8 9">GB2-A5</strain>
    </source>
</reference>
<dbReference type="SUPFAM" id="SSF52540">
    <property type="entry name" value="P-loop containing nucleoside triphosphate hydrolases"/>
    <property type="match status" value="1"/>
</dbReference>
<dbReference type="InterPro" id="IPR027417">
    <property type="entry name" value="P-loop_NTPase"/>
</dbReference>
<evidence type="ECO:0000256" key="2">
    <source>
        <dbReference type="ARBA" id="ARBA00022703"/>
    </source>
</evidence>
<feature type="domain" description="NB-ARC" evidence="5">
    <location>
        <begin position="202"/>
        <end position="350"/>
    </location>
</feature>
<dbReference type="Pfam" id="PF17908">
    <property type="entry name" value="APAF1_C"/>
    <property type="match status" value="1"/>
</dbReference>
<feature type="repeat" description="WD" evidence="4">
    <location>
        <begin position="792"/>
        <end position="833"/>
    </location>
</feature>
<dbReference type="PROSITE" id="PS00678">
    <property type="entry name" value="WD_REPEATS_1"/>
    <property type="match status" value="3"/>
</dbReference>
<dbReference type="EMBL" id="JAMPKK010000085">
    <property type="protein sequence ID" value="MEP0867749.1"/>
    <property type="molecule type" value="Genomic_DNA"/>
</dbReference>